<gene>
    <name evidence="2" type="ORF">WR25_19797</name>
</gene>
<accession>A0A2A2KEC9</accession>
<keyword evidence="3" id="KW-1185">Reference proteome</keyword>
<dbReference type="EMBL" id="LIAE01008823">
    <property type="protein sequence ID" value="PAV72334.1"/>
    <property type="molecule type" value="Genomic_DNA"/>
</dbReference>
<evidence type="ECO:0000313" key="2">
    <source>
        <dbReference type="EMBL" id="PAV72334.1"/>
    </source>
</evidence>
<comment type="caution">
    <text evidence="2">The sequence shown here is derived from an EMBL/GenBank/DDBJ whole genome shotgun (WGS) entry which is preliminary data.</text>
</comment>
<protein>
    <submittedName>
        <fullName evidence="2">Uncharacterized protein</fullName>
    </submittedName>
</protein>
<organism evidence="2 3">
    <name type="scientific">Diploscapter pachys</name>
    <dbReference type="NCBI Taxonomy" id="2018661"/>
    <lineage>
        <taxon>Eukaryota</taxon>
        <taxon>Metazoa</taxon>
        <taxon>Ecdysozoa</taxon>
        <taxon>Nematoda</taxon>
        <taxon>Chromadorea</taxon>
        <taxon>Rhabditida</taxon>
        <taxon>Rhabditina</taxon>
        <taxon>Rhabditomorpha</taxon>
        <taxon>Rhabditoidea</taxon>
        <taxon>Rhabditidae</taxon>
        <taxon>Diploscapter</taxon>
    </lineage>
</organism>
<evidence type="ECO:0000256" key="1">
    <source>
        <dbReference type="SAM" id="MobiDB-lite"/>
    </source>
</evidence>
<name>A0A2A2KEC9_9BILA</name>
<proteinExistence type="predicted"/>
<sequence>MGGTAGAAAWSARASNAAIASSAPNGSGISAVTFAPLTRANTATPRPIRLAITSTAGSIRQPSHRPIAPINFGSPPPIPSRPRHRR</sequence>
<feature type="region of interest" description="Disordered" evidence="1">
    <location>
        <begin position="53"/>
        <end position="86"/>
    </location>
</feature>
<dbReference type="AlphaFoldDB" id="A0A2A2KEC9"/>
<dbReference type="Proteomes" id="UP000218231">
    <property type="component" value="Unassembled WGS sequence"/>
</dbReference>
<reference evidence="2 3" key="1">
    <citation type="journal article" date="2017" name="Curr. Biol.">
        <title>Genome architecture and evolution of a unichromosomal asexual nematode.</title>
        <authorList>
            <person name="Fradin H."/>
            <person name="Zegar C."/>
            <person name="Gutwein M."/>
            <person name="Lucas J."/>
            <person name="Kovtun M."/>
            <person name="Corcoran D."/>
            <person name="Baugh L.R."/>
            <person name="Kiontke K."/>
            <person name="Gunsalus K."/>
            <person name="Fitch D.H."/>
            <person name="Piano F."/>
        </authorList>
    </citation>
    <scope>NUCLEOTIDE SEQUENCE [LARGE SCALE GENOMIC DNA]</scope>
    <source>
        <strain evidence="2">PF1309</strain>
    </source>
</reference>
<evidence type="ECO:0000313" key="3">
    <source>
        <dbReference type="Proteomes" id="UP000218231"/>
    </source>
</evidence>